<evidence type="ECO:0000313" key="2">
    <source>
        <dbReference type="Proteomes" id="UP000007635"/>
    </source>
</evidence>
<protein>
    <submittedName>
        <fullName evidence="1">Uncharacterized protein</fullName>
    </submittedName>
</protein>
<proteinExistence type="predicted"/>
<dbReference type="InterPro" id="IPR009079">
    <property type="entry name" value="4_helix_cytokine-like_core"/>
</dbReference>
<dbReference type="Proteomes" id="UP000007635">
    <property type="component" value="Chromosome XII"/>
</dbReference>
<sequence length="92" mass="10432">MLNVLGTYISEVERVAGFPSCSESVRKVKPLMQKVLKDMHKCVSTKLVRNHPRDLRCYYIMDRLFSFSILSARVFAVGDPAHHTDGSAQNCM</sequence>
<name>A0AAQ4QG39_GASAC</name>
<reference evidence="1" key="3">
    <citation type="submission" date="2025-09" db="UniProtKB">
        <authorList>
            <consortium name="Ensembl"/>
        </authorList>
    </citation>
    <scope>IDENTIFICATION</scope>
</reference>
<organism evidence="1 2">
    <name type="scientific">Gasterosteus aculeatus aculeatus</name>
    <name type="common">three-spined stickleback</name>
    <dbReference type="NCBI Taxonomy" id="481459"/>
    <lineage>
        <taxon>Eukaryota</taxon>
        <taxon>Metazoa</taxon>
        <taxon>Chordata</taxon>
        <taxon>Craniata</taxon>
        <taxon>Vertebrata</taxon>
        <taxon>Euteleostomi</taxon>
        <taxon>Actinopterygii</taxon>
        <taxon>Neopterygii</taxon>
        <taxon>Teleostei</taxon>
        <taxon>Neoteleostei</taxon>
        <taxon>Acanthomorphata</taxon>
        <taxon>Eupercaria</taxon>
        <taxon>Perciformes</taxon>
        <taxon>Cottioidei</taxon>
        <taxon>Gasterosteales</taxon>
        <taxon>Gasterosteidae</taxon>
        <taxon>Gasterosteus</taxon>
    </lineage>
</organism>
<keyword evidence="2" id="KW-1185">Reference proteome</keyword>
<dbReference type="GeneTree" id="ENSGT00940000176879"/>
<reference evidence="1" key="2">
    <citation type="submission" date="2025-08" db="UniProtKB">
        <authorList>
            <consortium name="Ensembl"/>
        </authorList>
    </citation>
    <scope>IDENTIFICATION</scope>
</reference>
<dbReference type="AlphaFoldDB" id="A0AAQ4QG39"/>
<reference evidence="1 2" key="1">
    <citation type="journal article" date="2021" name="G3 (Bethesda)">
        <title>Improved contiguity of the threespine stickleback genome using long-read sequencing.</title>
        <authorList>
            <person name="Nath S."/>
            <person name="Shaw D.E."/>
            <person name="White M.A."/>
        </authorList>
    </citation>
    <scope>NUCLEOTIDE SEQUENCE [LARGE SCALE GENOMIC DNA]</scope>
    <source>
        <strain evidence="1 2">Lake Benthic</strain>
    </source>
</reference>
<dbReference type="Gene3D" id="1.20.1250.10">
    <property type="match status" value="1"/>
</dbReference>
<evidence type="ECO:0000313" key="1">
    <source>
        <dbReference type="Ensembl" id="ENSGACP00000049950.1"/>
    </source>
</evidence>
<dbReference type="Ensembl" id="ENSGACT00000046730.1">
    <property type="protein sequence ID" value="ENSGACP00000049950.1"/>
    <property type="gene ID" value="ENSGACG00000025153.1"/>
</dbReference>
<accession>A0AAQ4QG39</accession>